<feature type="compositionally biased region" description="Polar residues" evidence="1">
    <location>
        <begin position="145"/>
        <end position="166"/>
    </location>
</feature>
<sequence>MGTPQTITPRMGTPDTPQRHPTNGNPTDGHPTDGHPTDRYPTGRYPTNGQPTGGYPTDDHRTERHPTNTPQSPPRIGTPETSTPQMPHRWALHRHLTDGYPTDGHPTDDHPTDGHRPSPHRHTTDTTQAVTPQTGTPPDGHPRQTAYNNLTDGYTTENTPQTTPQISHRRRTDGYPIDDPPTDTPHRRTPPPFTLSQHWVQRSDELTRWHRAARCSTRAGAGGLREKQRLCGTPKPTAQPLPAPKVARDMVRSLSQTQLGAFRWRSVQGQQLASGWHSELLLLGCPGSEAGVSSHQPPGASQHPHLHLRKTHPPPSTHVGLVLIRKSRPHGRLVGAEATCAQ</sequence>
<reference evidence="2 3" key="1">
    <citation type="submission" date="2023-05" db="EMBL/GenBank/DDBJ databases">
        <title>B98-5 Cell Line De Novo Hybrid Assembly: An Optical Mapping Approach.</title>
        <authorList>
            <person name="Kananen K."/>
            <person name="Auerbach J.A."/>
            <person name="Kautto E."/>
            <person name="Blachly J.S."/>
        </authorList>
    </citation>
    <scope>NUCLEOTIDE SEQUENCE [LARGE SCALE GENOMIC DNA]</scope>
    <source>
        <strain evidence="2">B95-8</strain>
        <tissue evidence="2">Cell line</tissue>
    </source>
</reference>
<dbReference type="Proteomes" id="UP001266305">
    <property type="component" value="Unassembled WGS sequence"/>
</dbReference>
<feature type="compositionally biased region" description="Low complexity" evidence="1">
    <location>
        <begin position="125"/>
        <end position="138"/>
    </location>
</feature>
<protein>
    <submittedName>
        <fullName evidence="2">Uncharacterized protein</fullName>
    </submittedName>
</protein>
<feature type="compositionally biased region" description="Basic and acidic residues" evidence="1">
    <location>
        <begin position="105"/>
        <end position="116"/>
    </location>
</feature>
<feature type="compositionally biased region" description="Polar residues" evidence="1">
    <location>
        <begin position="15"/>
        <end position="26"/>
    </location>
</feature>
<name>A0ABQ9TM92_SAGOE</name>
<feature type="region of interest" description="Disordered" evidence="1">
    <location>
        <begin position="1"/>
        <end position="194"/>
    </location>
</feature>
<feature type="compositionally biased region" description="Basic and acidic residues" evidence="1">
    <location>
        <begin position="57"/>
        <end position="66"/>
    </location>
</feature>
<evidence type="ECO:0000256" key="1">
    <source>
        <dbReference type="SAM" id="MobiDB-lite"/>
    </source>
</evidence>
<gene>
    <name evidence="2" type="ORF">P7K49_037076</name>
</gene>
<accession>A0ABQ9TM92</accession>
<dbReference type="EMBL" id="JASSZA010000021">
    <property type="protein sequence ID" value="KAK2085776.1"/>
    <property type="molecule type" value="Genomic_DNA"/>
</dbReference>
<evidence type="ECO:0000313" key="2">
    <source>
        <dbReference type="EMBL" id="KAK2085776.1"/>
    </source>
</evidence>
<evidence type="ECO:0000313" key="3">
    <source>
        <dbReference type="Proteomes" id="UP001266305"/>
    </source>
</evidence>
<keyword evidence="3" id="KW-1185">Reference proteome</keyword>
<proteinExistence type="predicted"/>
<organism evidence="2 3">
    <name type="scientific">Saguinus oedipus</name>
    <name type="common">Cotton-top tamarin</name>
    <name type="synonym">Oedipomidas oedipus</name>
    <dbReference type="NCBI Taxonomy" id="9490"/>
    <lineage>
        <taxon>Eukaryota</taxon>
        <taxon>Metazoa</taxon>
        <taxon>Chordata</taxon>
        <taxon>Craniata</taxon>
        <taxon>Vertebrata</taxon>
        <taxon>Euteleostomi</taxon>
        <taxon>Mammalia</taxon>
        <taxon>Eutheria</taxon>
        <taxon>Euarchontoglires</taxon>
        <taxon>Primates</taxon>
        <taxon>Haplorrhini</taxon>
        <taxon>Platyrrhini</taxon>
        <taxon>Cebidae</taxon>
        <taxon>Callitrichinae</taxon>
        <taxon>Saguinus</taxon>
    </lineage>
</organism>
<comment type="caution">
    <text evidence="2">The sequence shown here is derived from an EMBL/GenBank/DDBJ whole genome shotgun (WGS) entry which is preliminary data.</text>
</comment>